<evidence type="ECO:0000313" key="3">
    <source>
        <dbReference type="Proteomes" id="UP000324222"/>
    </source>
</evidence>
<protein>
    <submittedName>
        <fullName evidence="2">Uncharacterized protein</fullName>
    </submittedName>
</protein>
<feature type="region of interest" description="Disordered" evidence="1">
    <location>
        <begin position="71"/>
        <end position="101"/>
    </location>
</feature>
<gene>
    <name evidence="2" type="ORF">E2C01_057503</name>
</gene>
<sequence length="184" mass="20151">MSSHLLLVAILYHHRHRLRCRYHHHALRSVGPQATRRPSTYLRIDDSHRAASTSYLLWWVKAPLRSLTEGLAVPGPNSSKPSVLSPASRRPPQQGDVQSPYHAVPPQVYLHVVAQDAAAWPASRPSGGPSSTSNCAPCVPQPSHVRQADTLAPRRTSRSIPATVKVSGTAHWRASLGVAVAWRQ</sequence>
<reference evidence="2 3" key="1">
    <citation type="submission" date="2019-05" db="EMBL/GenBank/DDBJ databases">
        <title>Another draft genome of Portunus trituberculatus and its Hox gene families provides insights of decapod evolution.</title>
        <authorList>
            <person name="Jeong J.-H."/>
            <person name="Song I."/>
            <person name="Kim S."/>
            <person name="Choi T."/>
            <person name="Kim D."/>
            <person name="Ryu S."/>
            <person name="Kim W."/>
        </authorList>
    </citation>
    <scope>NUCLEOTIDE SEQUENCE [LARGE SCALE GENOMIC DNA]</scope>
    <source>
        <tissue evidence="2">Muscle</tissue>
    </source>
</reference>
<dbReference type="AlphaFoldDB" id="A0A5B7H3I4"/>
<organism evidence="2 3">
    <name type="scientific">Portunus trituberculatus</name>
    <name type="common">Swimming crab</name>
    <name type="synonym">Neptunus trituberculatus</name>
    <dbReference type="NCBI Taxonomy" id="210409"/>
    <lineage>
        <taxon>Eukaryota</taxon>
        <taxon>Metazoa</taxon>
        <taxon>Ecdysozoa</taxon>
        <taxon>Arthropoda</taxon>
        <taxon>Crustacea</taxon>
        <taxon>Multicrustacea</taxon>
        <taxon>Malacostraca</taxon>
        <taxon>Eumalacostraca</taxon>
        <taxon>Eucarida</taxon>
        <taxon>Decapoda</taxon>
        <taxon>Pleocyemata</taxon>
        <taxon>Brachyura</taxon>
        <taxon>Eubrachyura</taxon>
        <taxon>Portunoidea</taxon>
        <taxon>Portunidae</taxon>
        <taxon>Portuninae</taxon>
        <taxon>Portunus</taxon>
    </lineage>
</organism>
<evidence type="ECO:0000256" key="1">
    <source>
        <dbReference type="SAM" id="MobiDB-lite"/>
    </source>
</evidence>
<name>A0A5B7H3I4_PORTR</name>
<evidence type="ECO:0000313" key="2">
    <source>
        <dbReference type="EMBL" id="MPC63404.1"/>
    </source>
</evidence>
<dbReference type="EMBL" id="VSRR010020762">
    <property type="protein sequence ID" value="MPC63404.1"/>
    <property type="molecule type" value="Genomic_DNA"/>
</dbReference>
<proteinExistence type="predicted"/>
<dbReference type="Proteomes" id="UP000324222">
    <property type="component" value="Unassembled WGS sequence"/>
</dbReference>
<comment type="caution">
    <text evidence="2">The sequence shown here is derived from an EMBL/GenBank/DDBJ whole genome shotgun (WGS) entry which is preliminary data.</text>
</comment>
<accession>A0A5B7H3I4</accession>
<keyword evidence="3" id="KW-1185">Reference proteome</keyword>